<feature type="domain" description="Kazal-like" evidence="5">
    <location>
        <begin position="30"/>
        <end position="79"/>
    </location>
</feature>
<dbReference type="PANTHER" id="PTHR10913">
    <property type="entry name" value="FOLLISTATIN-RELATED"/>
    <property type="match status" value="1"/>
</dbReference>
<sequence>MSAWGLCLLAGFAVAYLSASRINAQVDYPRTPTQTCNCPLDFRPVCGSNAKTYNNACHLRCELAYTPGLMQLSEGVCGSNSQVVGPFTSGVSPSGVGYPYGSQPASTYPGYSDYGSTCSWGCPAVSVGSVSGQPNWSSTYGTSFYVPPYGGGGAASSLYVASSNTQVCDHRGNVYANDCLYYRAVCEAERRQDFLMKRTCTAGVTSTVYEGFNPSRYRSGTLLANEVVTTTTSRPVPG</sequence>
<dbReference type="EMBL" id="BDGG01000001">
    <property type="protein sequence ID" value="GAU88332.1"/>
    <property type="molecule type" value="Genomic_DNA"/>
</dbReference>
<reference evidence="6 7" key="1">
    <citation type="journal article" date="2016" name="Nat. Commun.">
        <title>Extremotolerant tardigrade genome and improved radiotolerance of human cultured cells by tardigrade-unique protein.</title>
        <authorList>
            <person name="Hashimoto T."/>
            <person name="Horikawa D.D."/>
            <person name="Saito Y."/>
            <person name="Kuwahara H."/>
            <person name="Kozuka-Hata H."/>
            <person name="Shin-I T."/>
            <person name="Minakuchi Y."/>
            <person name="Ohishi K."/>
            <person name="Motoyama A."/>
            <person name="Aizu T."/>
            <person name="Enomoto A."/>
            <person name="Kondo K."/>
            <person name="Tanaka S."/>
            <person name="Hara Y."/>
            <person name="Koshikawa S."/>
            <person name="Sagara H."/>
            <person name="Miura T."/>
            <person name="Yokobori S."/>
            <person name="Miyagawa K."/>
            <person name="Suzuki Y."/>
            <person name="Kubo T."/>
            <person name="Oyama M."/>
            <person name="Kohara Y."/>
            <person name="Fujiyama A."/>
            <person name="Arakawa K."/>
            <person name="Katayama T."/>
            <person name="Toyoda A."/>
            <person name="Kunieda T."/>
        </authorList>
    </citation>
    <scope>NUCLEOTIDE SEQUENCE [LARGE SCALE GENOMIC DNA]</scope>
    <source>
        <strain evidence="6 7">YOKOZUNA-1</strain>
    </source>
</reference>
<evidence type="ECO:0000256" key="1">
    <source>
        <dbReference type="ARBA" id="ARBA00022690"/>
    </source>
</evidence>
<feature type="chain" id="PRO_5008897320" description="Kazal-like domain-containing protein" evidence="4">
    <location>
        <begin position="20"/>
        <end position="238"/>
    </location>
</feature>
<dbReference type="InterPro" id="IPR050653">
    <property type="entry name" value="Prot_Inhib_GrowthFact_Antg"/>
</dbReference>
<evidence type="ECO:0000313" key="6">
    <source>
        <dbReference type="EMBL" id="GAU88332.1"/>
    </source>
</evidence>
<feature type="signal peptide" evidence="4">
    <location>
        <begin position="1"/>
        <end position="19"/>
    </location>
</feature>
<dbReference type="PANTHER" id="PTHR10913:SF45">
    <property type="entry name" value="FOLLISTATIN, ISOFORM A-RELATED"/>
    <property type="match status" value="1"/>
</dbReference>
<dbReference type="SUPFAM" id="SSF100895">
    <property type="entry name" value="Kazal-type serine protease inhibitors"/>
    <property type="match status" value="2"/>
</dbReference>
<dbReference type="Pfam" id="PF00050">
    <property type="entry name" value="Kazal_1"/>
    <property type="match status" value="1"/>
</dbReference>
<accession>A0A1D1UL16</accession>
<dbReference type="OrthoDB" id="328123at2759"/>
<organism evidence="6 7">
    <name type="scientific">Ramazzottius varieornatus</name>
    <name type="common">Water bear</name>
    <name type="synonym">Tardigrade</name>
    <dbReference type="NCBI Taxonomy" id="947166"/>
    <lineage>
        <taxon>Eukaryota</taxon>
        <taxon>Metazoa</taxon>
        <taxon>Ecdysozoa</taxon>
        <taxon>Tardigrada</taxon>
        <taxon>Eutardigrada</taxon>
        <taxon>Parachela</taxon>
        <taxon>Hypsibioidea</taxon>
        <taxon>Ramazzottiidae</taxon>
        <taxon>Ramazzottius</taxon>
    </lineage>
</organism>
<dbReference type="CDD" id="cd00104">
    <property type="entry name" value="KAZAL_FS"/>
    <property type="match status" value="1"/>
</dbReference>
<keyword evidence="2" id="KW-0722">Serine protease inhibitor</keyword>
<dbReference type="Gene3D" id="3.30.60.30">
    <property type="match status" value="1"/>
</dbReference>
<keyword evidence="1" id="KW-0646">Protease inhibitor</keyword>
<evidence type="ECO:0000256" key="3">
    <source>
        <dbReference type="ARBA" id="ARBA00023157"/>
    </source>
</evidence>
<dbReference type="GO" id="GO:0005576">
    <property type="term" value="C:extracellular region"/>
    <property type="evidence" value="ECO:0007669"/>
    <property type="project" value="TreeGrafter"/>
</dbReference>
<evidence type="ECO:0000256" key="4">
    <source>
        <dbReference type="SAM" id="SignalP"/>
    </source>
</evidence>
<gene>
    <name evidence="6" type="primary">RvY_01048-1</name>
    <name evidence="6" type="synonym">RvY_01048.1</name>
    <name evidence="6" type="ORF">RvY_01048</name>
</gene>
<dbReference type="Proteomes" id="UP000186922">
    <property type="component" value="Unassembled WGS sequence"/>
</dbReference>
<keyword evidence="4" id="KW-0732">Signal</keyword>
<protein>
    <recommendedName>
        <fullName evidence="5">Kazal-like domain-containing protein</fullName>
    </recommendedName>
</protein>
<dbReference type="InterPro" id="IPR002350">
    <property type="entry name" value="Kazal_dom"/>
</dbReference>
<dbReference type="SMART" id="SM00280">
    <property type="entry name" value="KAZAL"/>
    <property type="match status" value="1"/>
</dbReference>
<evidence type="ECO:0000256" key="2">
    <source>
        <dbReference type="ARBA" id="ARBA00022900"/>
    </source>
</evidence>
<comment type="caution">
    <text evidence="6">The sequence shown here is derived from an EMBL/GenBank/DDBJ whole genome shotgun (WGS) entry which is preliminary data.</text>
</comment>
<dbReference type="InterPro" id="IPR036058">
    <property type="entry name" value="Kazal_dom_sf"/>
</dbReference>
<keyword evidence="7" id="KW-1185">Reference proteome</keyword>
<dbReference type="Pfam" id="PF07648">
    <property type="entry name" value="Kazal_2"/>
    <property type="match status" value="1"/>
</dbReference>
<keyword evidence="3" id="KW-1015">Disulfide bond</keyword>
<evidence type="ECO:0000259" key="5">
    <source>
        <dbReference type="PROSITE" id="PS51465"/>
    </source>
</evidence>
<name>A0A1D1UL16_RAMVA</name>
<evidence type="ECO:0000313" key="7">
    <source>
        <dbReference type="Proteomes" id="UP000186922"/>
    </source>
</evidence>
<dbReference type="AlphaFoldDB" id="A0A1D1UL16"/>
<dbReference type="PROSITE" id="PS00282">
    <property type="entry name" value="KAZAL_1"/>
    <property type="match status" value="1"/>
</dbReference>
<proteinExistence type="predicted"/>
<dbReference type="PROSITE" id="PS51465">
    <property type="entry name" value="KAZAL_2"/>
    <property type="match status" value="1"/>
</dbReference>